<evidence type="ECO:0000259" key="2">
    <source>
        <dbReference type="SMART" id="SM00829"/>
    </source>
</evidence>
<evidence type="ECO:0000313" key="3">
    <source>
        <dbReference type="EMBL" id="ABG50010.1"/>
    </source>
</evidence>
<dbReference type="InterPro" id="IPR011032">
    <property type="entry name" value="GroES-like_sf"/>
</dbReference>
<organism evidence="3">
    <name type="scientific">Trichodesmium erythraeum (strain IMS101)</name>
    <dbReference type="NCBI Taxonomy" id="203124"/>
    <lineage>
        <taxon>Bacteria</taxon>
        <taxon>Bacillati</taxon>
        <taxon>Cyanobacteriota</taxon>
        <taxon>Cyanophyceae</taxon>
        <taxon>Oscillatoriophycideae</taxon>
        <taxon>Oscillatoriales</taxon>
        <taxon>Microcoleaceae</taxon>
        <taxon>Trichodesmium</taxon>
    </lineage>
</organism>
<dbReference type="AlphaFoldDB" id="Q118R4"/>
<dbReference type="KEGG" id="ter:Tery_0562"/>
<protein>
    <submittedName>
        <fullName evidence="3">Alcohol dehydrogenase, zinc-binding</fullName>
    </submittedName>
</protein>
<dbReference type="HOGENOM" id="CLU_026673_3_3_3"/>
<dbReference type="EMBL" id="CP000393">
    <property type="protein sequence ID" value="ABG50010.1"/>
    <property type="molecule type" value="Genomic_DNA"/>
</dbReference>
<dbReference type="InterPro" id="IPR051603">
    <property type="entry name" value="Zinc-ADH_QOR/CCCR"/>
</dbReference>
<dbReference type="InterPro" id="IPR036291">
    <property type="entry name" value="NAD(P)-bd_dom_sf"/>
</dbReference>
<dbReference type="PANTHER" id="PTHR44154:SF1">
    <property type="entry name" value="QUINONE OXIDOREDUCTASE"/>
    <property type="match status" value="1"/>
</dbReference>
<evidence type="ECO:0000256" key="1">
    <source>
        <dbReference type="ARBA" id="ARBA00022857"/>
    </source>
</evidence>
<dbReference type="RefSeq" id="WP_011610404.1">
    <property type="nucleotide sequence ID" value="NC_008312.1"/>
</dbReference>
<proteinExistence type="predicted"/>
<dbReference type="InterPro" id="IPR013149">
    <property type="entry name" value="ADH-like_C"/>
</dbReference>
<dbReference type="InterPro" id="IPR013154">
    <property type="entry name" value="ADH-like_N"/>
</dbReference>
<dbReference type="GO" id="GO:0016491">
    <property type="term" value="F:oxidoreductase activity"/>
    <property type="evidence" value="ECO:0007669"/>
    <property type="project" value="InterPro"/>
</dbReference>
<dbReference type="CDD" id="cd08271">
    <property type="entry name" value="MDR5"/>
    <property type="match status" value="1"/>
</dbReference>
<reference evidence="3" key="1">
    <citation type="submission" date="2006-06" db="EMBL/GenBank/DDBJ databases">
        <title>Complete sequence of Trichodesmium erythraeum IMS101.</title>
        <authorList>
            <consortium name="US DOE Joint Genome Institute"/>
            <person name="Copeland A."/>
            <person name="Lucas S."/>
            <person name="Lapidus A."/>
            <person name="Barry K."/>
            <person name="Detter J.C."/>
            <person name="Glavina del Rio T."/>
            <person name="Hammon N."/>
            <person name="Israni S."/>
            <person name="Dalin E."/>
            <person name="Tice H."/>
            <person name="Pitluck S."/>
            <person name="Kiss H."/>
            <person name="Munk A.C."/>
            <person name="Brettin T."/>
            <person name="Bruce D."/>
            <person name="Han C."/>
            <person name="Tapia R."/>
            <person name="Gilna P."/>
            <person name="Schmutz J."/>
            <person name="Larimer F."/>
            <person name="Land M."/>
            <person name="Hauser L."/>
            <person name="Kyrpides N."/>
            <person name="Kim E."/>
            <person name="Richardson P."/>
        </authorList>
    </citation>
    <scope>NUCLEOTIDE SEQUENCE [LARGE SCALE GENOMIC DNA]</scope>
    <source>
        <strain evidence="3">IMS101</strain>
    </source>
</reference>
<accession>Q118R4</accession>
<dbReference type="SMART" id="SM00829">
    <property type="entry name" value="PKS_ER"/>
    <property type="match status" value="1"/>
</dbReference>
<dbReference type="Gene3D" id="3.90.180.10">
    <property type="entry name" value="Medium-chain alcohol dehydrogenases, catalytic domain"/>
    <property type="match status" value="1"/>
</dbReference>
<dbReference type="SUPFAM" id="SSF51735">
    <property type="entry name" value="NAD(P)-binding Rossmann-fold domains"/>
    <property type="match status" value="1"/>
</dbReference>
<keyword evidence="1" id="KW-0521">NADP</keyword>
<dbReference type="Pfam" id="PF00107">
    <property type="entry name" value="ADH_zinc_N"/>
    <property type="match status" value="1"/>
</dbReference>
<dbReference type="Gene3D" id="3.40.50.720">
    <property type="entry name" value="NAD(P)-binding Rossmann-like Domain"/>
    <property type="match status" value="1"/>
</dbReference>
<dbReference type="OrthoDB" id="9792162at2"/>
<dbReference type="SUPFAM" id="SSF50129">
    <property type="entry name" value="GroES-like"/>
    <property type="match status" value="1"/>
</dbReference>
<dbReference type="InterPro" id="IPR020843">
    <property type="entry name" value="ER"/>
</dbReference>
<name>Q118R4_TRIEI</name>
<sequence>MKALVLEKPGIPDSLYITEIPLPQPAAGEIRVQVHAVGLNPVDYKLAAGGFSTWSYPFILGLDVAGVVDAVGTDVTEWQVGEQVYYHGNLSKPGAYAEYTNANALAVAPLPEGISFTKAAAIPCAGFTAYHALHHRLHIQSKQTILIHGGAGGVGSFALQLASLAGLEVITTCSQSNFDYVQKLGAKHLIDYKNQDVVIRVKEITNDRGVDAILDTVGSETATTGLKMLAFNGGIACIAALPDFSNFKSFSLAASIHQIALGGAYLSGDKKAIQDLGKMGREMGELVREKKVSPMLTEVISLEEIPKALNRLKGRHVRGKIVAEIR</sequence>
<dbReference type="STRING" id="203124.Tery_0562"/>
<gene>
    <name evidence="3" type="ordered locus">Tery_0562</name>
</gene>
<dbReference type="eggNOG" id="COG0604">
    <property type="taxonomic scope" value="Bacteria"/>
</dbReference>
<dbReference type="PANTHER" id="PTHR44154">
    <property type="entry name" value="QUINONE OXIDOREDUCTASE"/>
    <property type="match status" value="1"/>
</dbReference>
<feature type="domain" description="Enoyl reductase (ER)" evidence="2">
    <location>
        <begin position="10"/>
        <end position="323"/>
    </location>
</feature>
<dbReference type="Pfam" id="PF08240">
    <property type="entry name" value="ADH_N"/>
    <property type="match status" value="1"/>
</dbReference>